<name>A0A7X9SX51_9CORY</name>
<sequence>MDSPVAGDKVMTYLAEDVPAGVAKLFDVDENPAETVATYFRGDGKAYDAIDPLKILETARFGGGAHGRIIAGLDDAYSETPGAHTWRAWAAGFAESLPWLSARLGLTGEDS</sequence>
<dbReference type="AlphaFoldDB" id="A0A7X9SX51"/>
<organism evidence="1 2">
    <name type="scientific">Corynebacterium xerosis</name>
    <dbReference type="NCBI Taxonomy" id="1725"/>
    <lineage>
        <taxon>Bacteria</taxon>
        <taxon>Bacillati</taxon>
        <taxon>Actinomycetota</taxon>
        <taxon>Actinomycetes</taxon>
        <taxon>Mycobacteriales</taxon>
        <taxon>Corynebacteriaceae</taxon>
        <taxon>Corynebacterium</taxon>
    </lineage>
</organism>
<evidence type="ECO:0000313" key="2">
    <source>
        <dbReference type="Proteomes" id="UP000589552"/>
    </source>
</evidence>
<dbReference type="Proteomes" id="UP000589552">
    <property type="component" value="Unassembled WGS sequence"/>
</dbReference>
<dbReference type="EMBL" id="JABAGA010000005">
    <property type="protein sequence ID" value="NMF09699.1"/>
    <property type="molecule type" value="Genomic_DNA"/>
</dbReference>
<protein>
    <submittedName>
        <fullName evidence="1">Uncharacterized protein</fullName>
    </submittedName>
</protein>
<reference evidence="1 2" key="1">
    <citation type="submission" date="2020-04" db="EMBL/GenBank/DDBJ databases">
        <authorList>
            <person name="Hitch T.C.A."/>
            <person name="Wylensek D."/>
            <person name="Clavel T."/>
        </authorList>
    </citation>
    <scope>NUCLEOTIDE SEQUENCE [LARGE SCALE GENOMIC DNA]</scope>
    <source>
        <strain evidence="1 2">BL-383-APC-2I</strain>
    </source>
</reference>
<accession>A0A7X9SX51</accession>
<dbReference type="RefSeq" id="WP_168938009.1">
    <property type="nucleotide sequence ID" value="NZ_JABAGA010000005.1"/>
</dbReference>
<proteinExistence type="predicted"/>
<comment type="caution">
    <text evidence="1">The sequence shown here is derived from an EMBL/GenBank/DDBJ whole genome shotgun (WGS) entry which is preliminary data.</text>
</comment>
<evidence type="ECO:0000313" key="1">
    <source>
        <dbReference type="EMBL" id="NMF09699.1"/>
    </source>
</evidence>
<gene>
    <name evidence="1" type="ORF">HF852_08845</name>
</gene>